<feature type="domain" description="dTDP-4-dehydro-6-deoxy-alpha-D-glucopyranose 2,3-dehydratase" evidence="1">
    <location>
        <begin position="10"/>
        <end position="212"/>
    </location>
</feature>
<accession>A0ABV8LMY9</accession>
<keyword evidence="3" id="KW-1185">Reference proteome</keyword>
<dbReference type="Pfam" id="PF03559">
    <property type="entry name" value="Hexose_dehydrat"/>
    <property type="match status" value="2"/>
</dbReference>
<dbReference type="Proteomes" id="UP001595816">
    <property type="component" value="Unassembled WGS sequence"/>
</dbReference>
<gene>
    <name evidence="2" type="ORF">ACFOZ4_14475</name>
</gene>
<dbReference type="EMBL" id="JBHSAY010000008">
    <property type="protein sequence ID" value="MFC4131811.1"/>
    <property type="molecule type" value="Genomic_DNA"/>
</dbReference>
<organism evidence="2 3">
    <name type="scientific">Hamadaea flava</name>
    <dbReference type="NCBI Taxonomy" id="1742688"/>
    <lineage>
        <taxon>Bacteria</taxon>
        <taxon>Bacillati</taxon>
        <taxon>Actinomycetota</taxon>
        <taxon>Actinomycetes</taxon>
        <taxon>Micromonosporales</taxon>
        <taxon>Micromonosporaceae</taxon>
        <taxon>Hamadaea</taxon>
    </lineage>
</organism>
<protein>
    <submittedName>
        <fullName evidence="2">NDP-hexose 2,3-dehydratase family protein</fullName>
    </submittedName>
</protein>
<dbReference type="Gene3D" id="3.90.79.40">
    <property type="entry name" value="EvaA sugar 2,3-dehydratase subunit"/>
    <property type="match status" value="2"/>
</dbReference>
<evidence type="ECO:0000259" key="1">
    <source>
        <dbReference type="Pfam" id="PF03559"/>
    </source>
</evidence>
<sequence length="453" mass="51022">MTRAMFDDLAEFYAWFAEQHDREAYRTEQIPVEDAAAWRAETGTGNIVHDSGKFFSIQGLHVETDHRDTPAWRQPIIVQDEIGILGLLVKVVDRTVYCLMQAKMEPGNINVVQLSPTVQATRSNYTRVHGGATVPYLDHFVAPRSGRTVFDALQSEQGSWFYQKRNRNIIIEIDGEVPLRDSFCWLSVDLVIELLKVPNLVNMDSRTVLSGLPYALPGPISLRSRFAGPAVHRFQHILSWLCEAKTRYRLYQELIPLAEVPHWHWSDGRLVHGEGRFFSVMAVDVTAASREVTAWSQPMLAPIDRGLVGFLGRSIDGVFHVLAHARTEAGTRDIVEIGPSVACNPANYARGSHSRRPVFLDVLLGDGDVLVDVVHSEEGGRFYHAENRYLVVDVGEDFDLDVPDDYCWLTIEQLSRFVRFGNLVNVYARCLISCMVGLSEPAPRDRSKSFGAR</sequence>
<reference evidence="3" key="1">
    <citation type="journal article" date="2019" name="Int. J. Syst. Evol. Microbiol.">
        <title>The Global Catalogue of Microorganisms (GCM) 10K type strain sequencing project: providing services to taxonomists for standard genome sequencing and annotation.</title>
        <authorList>
            <consortium name="The Broad Institute Genomics Platform"/>
            <consortium name="The Broad Institute Genome Sequencing Center for Infectious Disease"/>
            <person name="Wu L."/>
            <person name="Ma J."/>
        </authorList>
    </citation>
    <scope>NUCLEOTIDE SEQUENCE [LARGE SCALE GENOMIC DNA]</scope>
    <source>
        <strain evidence="3">CGMCC 4.7289</strain>
    </source>
</reference>
<proteinExistence type="predicted"/>
<name>A0ABV8LMY9_9ACTN</name>
<feature type="domain" description="dTDP-4-dehydro-6-deoxy-alpha-D-glucopyranose 2,3-dehydratase" evidence="1">
    <location>
        <begin position="236"/>
        <end position="435"/>
    </location>
</feature>
<dbReference type="InterPro" id="IPR005212">
    <property type="entry name" value="EvaA-like"/>
</dbReference>
<comment type="caution">
    <text evidence="2">The sequence shown here is derived from an EMBL/GenBank/DDBJ whole genome shotgun (WGS) entry which is preliminary data.</text>
</comment>
<evidence type="ECO:0000313" key="2">
    <source>
        <dbReference type="EMBL" id="MFC4131811.1"/>
    </source>
</evidence>
<evidence type="ECO:0000313" key="3">
    <source>
        <dbReference type="Proteomes" id="UP001595816"/>
    </source>
</evidence>
<dbReference type="RefSeq" id="WP_253763366.1">
    <property type="nucleotide sequence ID" value="NZ_JAMZDZ010000001.1"/>
</dbReference>
<dbReference type="InterPro" id="IPR038153">
    <property type="entry name" value="EvaA-like_sf"/>
</dbReference>